<sequence>LTVGAGENGRFCGGEGRETGSGGGVEVCSSSASLSPLSLFDIGPVSLIFYTKINYNY</sequence>
<protein>
    <submittedName>
        <fullName evidence="2">Uncharacterized protein</fullName>
    </submittedName>
</protein>
<organism evidence="2 3">
    <name type="scientific">Rotaria magnacalcarata</name>
    <dbReference type="NCBI Taxonomy" id="392030"/>
    <lineage>
        <taxon>Eukaryota</taxon>
        <taxon>Metazoa</taxon>
        <taxon>Spiralia</taxon>
        <taxon>Gnathifera</taxon>
        <taxon>Rotifera</taxon>
        <taxon>Eurotatoria</taxon>
        <taxon>Bdelloidea</taxon>
        <taxon>Philodinida</taxon>
        <taxon>Philodinidae</taxon>
        <taxon>Rotaria</taxon>
    </lineage>
</organism>
<feature type="compositionally biased region" description="Gly residues" evidence="1">
    <location>
        <begin position="11"/>
        <end position="24"/>
    </location>
</feature>
<keyword evidence="3" id="KW-1185">Reference proteome</keyword>
<accession>A0A821BR89</accession>
<reference evidence="2" key="1">
    <citation type="submission" date="2021-02" db="EMBL/GenBank/DDBJ databases">
        <authorList>
            <person name="Nowell W R."/>
        </authorList>
    </citation>
    <scope>NUCLEOTIDE SEQUENCE</scope>
</reference>
<dbReference type="Proteomes" id="UP000663866">
    <property type="component" value="Unassembled WGS sequence"/>
</dbReference>
<evidence type="ECO:0000256" key="1">
    <source>
        <dbReference type="SAM" id="MobiDB-lite"/>
    </source>
</evidence>
<proteinExistence type="predicted"/>
<feature type="non-terminal residue" evidence="2">
    <location>
        <position position="1"/>
    </location>
</feature>
<dbReference type="EMBL" id="CAJOBG010071099">
    <property type="protein sequence ID" value="CAF4594521.1"/>
    <property type="molecule type" value="Genomic_DNA"/>
</dbReference>
<name>A0A821BR89_9BILA</name>
<gene>
    <name evidence="2" type="ORF">OVN521_LOCUS44920</name>
</gene>
<feature type="region of interest" description="Disordered" evidence="1">
    <location>
        <begin position="1"/>
        <end position="24"/>
    </location>
</feature>
<evidence type="ECO:0000313" key="2">
    <source>
        <dbReference type="EMBL" id="CAF4594521.1"/>
    </source>
</evidence>
<evidence type="ECO:0000313" key="3">
    <source>
        <dbReference type="Proteomes" id="UP000663866"/>
    </source>
</evidence>
<comment type="caution">
    <text evidence="2">The sequence shown here is derived from an EMBL/GenBank/DDBJ whole genome shotgun (WGS) entry which is preliminary data.</text>
</comment>
<dbReference type="AlphaFoldDB" id="A0A821BR89"/>